<protein>
    <submittedName>
        <fullName evidence="1">Uncharacterized protein</fullName>
    </submittedName>
</protein>
<dbReference type="Proteomes" id="UP001164746">
    <property type="component" value="Chromosome 11"/>
</dbReference>
<sequence length="133" mass="15339">MLVLLSKSDDFTVYVMADCLDQVVMIDCHCHLADKDFFQIGLDFQPRITPTAEDKDKCSFTICRETYHCFTKGAGSHESFLVRILESFLARSLELFLVRSLESFLVRSHESFLVRILESFLARSLELFLVMSL</sequence>
<keyword evidence="2" id="KW-1185">Reference proteome</keyword>
<organism evidence="1 2">
    <name type="scientific">Mya arenaria</name>
    <name type="common">Soft-shell clam</name>
    <dbReference type="NCBI Taxonomy" id="6604"/>
    <lineage>
        <taxon>Eukaryota</taxon>
        <taxon>Metazoa</taxon>
        <taxon>Spiralia</taxon>
        <taxon>Lophotrochozoa</taxon>
        <taxon>Mollusca</taxon>
        <taxon>Bivalvia</taxon>
        <taxon>Autobranchia</taxon>
        <taxon>Heteroconchia</taxon>
        <taxon>Euheterodonta</taxon>
        <taxon>Imparidentia</taxon>
        <taxon>Neoheterodontei</taxon>
        <taxon>Myida</taxon>
        <taxon>Myoidea</taxon>
        <taxon>Myidae</taxon>
        <taxon>Mya</taxon>
    </lineage>
</organism>
<proteinExistence type="predicted"/>
<name>A0ABY7FDA6_MYAAR</name>
<gene>
    <name evidence="1" type="ORF">MAR_001978</name>
</gene>
<evidence type="ECO:0000313" key="2">
    <source>
        <dbReference type="Proteomes" id="UP001164746"/>
    </source>
</evidence>
<accession>A0ABY7FDA6</accession>
<evidence type="ECO:0000313" key="1">
    <source>
        <dbReference type="EMBL" id="WAR20140.1"/>
    </source>
</evidence>
<dbReference type="EMBL" id="CP111022">
    <property type="protein sequence ID" value="WAR20140.1"/>
    <property type="molecule type" value="Genomic_DNA"/>
</dbReference>
<reference evidence="1" key="1">
    <citation type="submission" date="2022-11" db="EMBL/GenBank/DDBJ databases">
        <title>Centuries of genome instability and evolution in soft-shell clam transmissible cancer (bioRxiv).</title>
        <authorList>
            <person name="Hart S.F.M."/>
            <person name="Yonemitsu M.A."/>
            <person name="Giersch R.M."/>
            <person name="Beal B.F."/>
            <person name="Arriagada G."/>
            <person name="Davis B.W."/>
            <person name="Ostrander E.A."/>
            <person name="Goff S.P."/>
            <person name="Metzger M.J."/>
        </authorList>
    </citation>
    <scope>NUCLEOTIDE SEQUENCE</scope>
    <source>
        <strain evidence="1">MELC-2E11</strain>
        <tissue evidence="1">Siphon/mantle</tissue>
    </source>
</reference>